<evidence type="ECO:0000313" key="13">
    <source>
        <dbReference type="Proteomes" id="UP000054166"/>
    </source>
</evidence>
<gene>
    <name evidence="12" type="ORF">PILCRDRAFT_823253</name>
</gene>
<dbReference type="SUPFAM" id="SSF50249">
    <property type="entry name" value="Nucleic acid-binding proteins"/>
    <property type="match status" value="3"/>
</dbReference>
<dbReference type="Pfam" id="PF16686">
    <property type="entry name" value="POT1PC"/>
    <property type="match status" value="2"/>
</dbReference>
<keyword evidence="5" id="KW-0158">Chromosome</keyword>
<dbReference type="EMBL" id="KN833008">
    <property type="protein sequence ID" value="KIM79710.1"/>
    <property type="molecule type" value="Genomic_DNA"/>
</dbReference>
<evidence type="ECO:0000313" key="12">
    <source>
        <dbReference type="EMBL" id="KIM79710.1"/>
    </source>
</evidence>
<feature type="domain" description="Protection of telomeres protein 1 ssDNA-binding" evidence="11">
    <location>
        <begin position="622"/>
        <end position="748"/>
    </location>
</feature>
<dbReference type="InterPro" id="IPR032042">
    <property type="entry name" value="POT1PC"/>
</dbReference>
<dbReference type="InParanoid" id="A0A0C3F4U9"/>
<sequence>MKRTAVNDAGHSPKRHKSESRELSTDPFEPSLQRRARDVCVNGTDSGGYLSGMAFMVWPSGSGIRRVMMQVEDHGRVDRFDINMSGRCRKYFGKLDFVAQDHFEISLKGAQLKKKQESSRPFDLPMTLTFNEGVIVKFTKRPRKPAEDGLVIDTWKLEEADRKREEAAKLDETDGQSFWFATPVNPPSDHLLSNLSMNVDKPESPVVERPENTNSVAPVVRDRTPPPKPVVVETEVRVQQSVRPAVSKISSHAVPTSHNAAKTHETLAQRPPVRPSRAQDVFDKESSKATAISSTNTKPVSEAPPPISNDIVLPNPHASTSSNQLEGQGSSSASTVQAQLSPPPKLTKKQQRLLKKAQKIAANAASTSLDNQPVSVPSEPVQAAPDPTTSISANVSSTSNENPTESRDPSLDLHAGFWTEMGDKYTPLSDVTASSGLCNVTGVVTSIRATEKTRKDDLYCSLTLVDPSNIDIDNVMGPIEGLGTTINCFTAKYAAWLPSPKVGDVLILRGVKAGGTTLVGYKNRIRWAMFDPEAGKLHHGDRGDAPETEGLADGFGYDFCPFWKAKEAELTHCLRLADWWLAALKKVQSNMGHVHQVGSGVTYSSGSKARRLHRLISEASPDLPPNGFFDCTVEIIKGFLNDNDVYSLYVTDYTVNPKITPVQASWCPPALADHILKVEMWDSASQLAQTMEPGEYWFLRNARMKVSDAGYMEGTMQLAEKVQKLDENAPTLDPHLQALLERKREWEKIDQSVDGQFDHQFIKDVKKSQFFDCTVEILHTDFNPNGLSYIYITDYTRHPDLPVVPATNAWALGLEKRVVKVVLWDEQMAMAKTVEPGCYYTIRKLRLMQSTTGGQFQGRLGGAERLIHRLKSTDSSNVRLAALLQSKAAWEQSQKEDGQGWESKEQKADVARSDPSRPYPLPGFNSISEILASKKCRNKFRLVARVKNFYPRRLEECVALRCMKCQEFLPATWKECVRCSDMIDSHVKCRYCFYFLLEDEEGKNILISITDEECSLLRGLEPADLREDPESLAEFSERLSPIIGNLLEVHRGIGRDEIIRSETPMLKLTIDSWKNSDSISYGLMDLEVISDS</sequence>
<feature type="region of interest" description="Disordered" evidence="9">
    <location>
        <begin position="236"/>
        <end position="409"/>
    </location>
</feature>
<feature type="domain" description="Telomeric single stranded DNA binding POT1/Cdc13" evidence="10">
    <location>
        <begin position="425"/>
        <end position="535"/>
    </location>
</feature>
<dbReference type="Gene3D" id="2.40.50.140">
    <property type="entry name" value="Nucleic acid-binding proteins"/>
    <property type="match status" value="3"/>
</dbReference>
<evidence type="ECO:0000256" key="9">
    <source>
        <dbReference type="SAM" id="MobiDB-lite"/>
    </source>
</evidence>
<comment type="subcellular location">
    <subcellularLocation>
        <location evidence="2">Chromosome</location>
        <location evidence="2">Telomere</location>
    </subcellularLocation>
    <subcellularLocation>
        <location evidence="1">Nucleus</location>
    </subcellularLocation>
</comment>
<feature type="region of interest" description="Disordered" evidence="9">
    <location>
        <begin position="1"/>
        <end position="29"/>
    </location>
</feature>
<evidence type="ECO:0000256" key="3">
    <source>
        <dbReference type="ARBA" id="ARBA00008442"/>
    </source>
</evidence>
<feature type="compositionally biased region" description="Polar residues" evidence="9">
    <location>
        <begin position="364"/>
        <end position="375"/>
    </location>
</feature>
<dbReference type="GO" id="GO:0016233">
    <property type="term" value="P:telomere capping"/>
    <property type="evidence" value="ECO:0007669"/>
    <property type="project" value="TreeGrafter"/>
</dbReference>
<dbReference type="GO" id="GO:0010521">
    <property type="term" value="F:telomerase inhibitor activity"/>
    <property type="evidence" value="ECO:0007669"/>
    <property type="project" value="TreeGrafter"/>
</dbReference>
<keyword evidence="7" id="KW-0238">DNA-binding</keyword>
<evidence type="ECO:0000256" key="8">
    <source>
        <dbReference type="ARBA" id="ARBA00023242"/>
    </source>
</evidence>
<feature type="compositionally biased region" description="Polar residues" evidence="9">
    <location>
        <begin position="317"/>
        <end position="340"/>
    </location>
</feature>
<accession>A0A0C3F4U9</accession>
<name>A0A0C3F4U9_PILCF</name>
<keyword evidence="13" id="KW-1185">Reference proteome</keyword>
<dbReference type="InterPro" id="IPR028389">
    <property type="entry name" value="POT1"/>
</dbReference>
<dbReference type="GO" id="GO:0032210">
    <property type="term" value="P:regulation of telomere maintenance via telomerase"/>
    <property type="evidence" value="ECO:0007669"/>
    <property type="project" value="TreeGrafter"/>
</dbReference>
<dbReference type="Pfam" id="PF02765">
    <property type="entry name" value="POT1"/>
    <property type="match status" value="1"/>
</dbReference>
<feature type="domain" description="Protection of telomeres protein 1 ssDNA-binding" evidence="11">
    <location>
        <begin position="762"/>
        <end position="892"/>
    </location>
</feature>
<organism evidence="12 13">
    <name type="scientific">Piloderma croceum (strain F 1598)</name>
    <dbReference type="NCBI Taxonomy" id="765440"/>
    <lineage>
        <taxon>Eukaryota</taxon>
        <taxon>Fungi</taxon>
        <taxon>Dikarya</taxon>
        <taxon>Basidiomycota</taxon>
        <taxon>Agaricomycotina</taxon>
        <taxon>Agaricomycetes</taxon>
        <taxon>Agaricomycetidae</taxon>
        <taxon>Atheliales</taxon>
        <taxon>Atheliaceae</taxon>
        <taxon>Piloderma</taxon>
    </lineage>
</organism>
<keyword evidence="6" id="KW-0779">Telomere</keyword>
<dbReference type="PANTHER" id="PTHR14513">
    <property type="entry name" value="PROTECTION OF TELOMERES 1"/>
    <property type="match status" value="1"/>
</dbReference>
<feature type="region of interest" description="Disordered" evidence="9">
    <location>
        <begin position="891"/>
        <end position="917"/>
    </location>
</feature>
<dbReference type="InterPro" id="IPR012340">
    <property type="entry name" value="NA-bd_OB-fold"/>
</dbReference>
<dbReference type="InterPro" id="IPR011564">
    <property type="entry name" value="Telomer_end-bd_POT1/Cdc13"/>
</dbReference>
<evidence type="ECO:0000256" key="5">
    <source>
        <dbReference type="ARBA" id="ARBA00022454"/>
    </source>
</evidence>
<feature type="compositionally biased region" description="Polar residues" evidence="9">
    <location>
        <begin position="387"/>
        <end position="403"/>
    </location>
</feature>
<evidence type="ECO:0000256" key="1">
    <source>
        <dbReference type="ARBA" id="ARBA00004123"/>
    </source>
</evidence>
<dbReference type="OrthoDB" id="2186770at2759"/>
<dbReference type="HOGENOM" id="CLU_009829_0_0_1"/>
<evidence type="ECO:0000256" key="7">
    <source>
        <dbReference type="ARBA" id="ARBA00023125"/>
    </source>
</evidence>
<evidence type="ECO:0000259" key="10">
    <source>
        <dbReference type="Pfam" id="PF02765"/>
    </source>
</evidence>
<proteinExistence type="inferred from homology"/>
<evidence type="ECO:0000256" key="2">
    <source>
        <dbReference type="ARBA" id="ARBA00004574"/>
    </source>
</evidence>
<feature type="compositionally biased region" description="Basic residues" evidence="9">
    <location>
        <begin position="346"/>
        <end position="358"/>
    </location>
</feature>
<evidence type="ECO:0000256" key="4">
    <source>
        <dbReference type="ARBA" id="ARBA00015253"/>
    </source>
</evidence>
<keyword evidence="8" id="KW-0539">Nucleus</keyword>
<reference evidence="13" key="2">
    <citation type="submission" date="2015-01" db="EMBL/GenBank/DDBJ databases">
        <title>Evolutionary Origins and Diversification of the Mycorrhizal Mutualists.</title>
        <authorList>
            <consortium name="DOE Joint Genome Institute"/>
            <consortium name="Mycorrhizal Genomics Consortium"/>
            <person name="Kohler A."/>
            <person name="Kuo A."/>
            <person name="Nagy L.G."/>
            <person name="Floudas D."/>
            <person name="Copeland A."/>
            <person name="Barry K.W."/>
            <person name="Cichocki N."/>
            <person name="Veneault-Fourrey C."/>
            <person name="LaButti K."/>
            <person name="Lindquist E.A."/>
            <person name="Lipzen A."/>
            <person name="Lundell T."/>
            <person name="Morin E."/>
            <person name="Murat C."/>
            <person name="Riley R."/>
            <person name="Ohm R."/>
            <person name="Sun H."/>
            <person name="Tunlid A."/>
            <person name="Henrissat B."/>
            <person name="Grigoriev I.V."/>
            <person name="Hibbett D.S."/>
            <person name="Martin F."/>
        </authorList>
    </citation>
    <scope>NUCLEOTIDE SEQUENCE [LARGE SCALE GENOMIC DNA]</scope>
    <source>
        <strain evidence="13">F 1598</strain>
    </source>
</reference>
<evidence type="ECO:0000256" key="6">
    <source>
        <dbReference type="ARBA" id="ARBA00022895"/>
    </source>
</evidence>
<feature type="compositionally biased region" description="Polar residues" evidence="9">
    <location>
        <begin position="248"/>
        <end position="260"/>
    </location>
</feature>
<dbReference type="GO" id="GO:0098505">
    <property type="term" value="F:G-rich strand telomeric DNA binding"/>
    <property type="evidence" value="ECO:0007669"/>
    <property type="project" value="TreeGrafter"/>
</dbReference>
<dbReference type="PANTHER" id="PTHR14513:SF0">
    <property type="entry name" value="PROTECTION OF TELOMERES PROTEIN 1"/>
    <property type="match status" value="1"/>
</dbReference>
<reference evidence="12 13" key="1">
    <citation type="submission" date="2014-04" db="EMBL/GenBank/DDBJ databases">
        <authorList>
            <consortium name="DOE Joint Genome Institute"/>
            <person name="Kuo A."/>
            <person name="Tarkka M."/>
            <person name="Buscot F."/>
            <person name="Kohler A."/>
            <person name="Nagy L.G."/>
            <person name="Floudas D."/>
            <person name="Copeland A."/>
            <person name="Barry K.W."/>
            <person name="Cichocki N."/>
            <person name="Veneault-Fourrey C."/>
            <person name="LaButti K."/>
            <person name="Lindquist E.A."/>
            <person name="Lipzen A."/>
            <person name="Lundell T."/>
            <person name="Morin E."/>
            <person name="Murat C."/>
            <person name="Sun H."/>
            <person name="Tunlid A."/>
            <person name="Henrissat B."/>
            <person name="Grigoriev I.V."/>
            <person name="Hibbett D.S."/>
            <person name="Martin F."/>
            <person name="Nordberg H.P."/>
            <person name="Cantor M.N."/>
            <person name="Hua S.X."/>
        </authorList>
    </citation>
    <scope>NUCLEOTIDE SEQUENCE [LARGE SCALE GENOMIC DNA]</scope>
    <source>
        <strain evidence="12 13">F 1598</strain>
    </source>
</reference>
<dbReference type="GO" id="GO:0000783">
    <property type="term" value="C:nuclear telomere cap complex"/>
    <property type="evidence" value="ECO:0007669"/>
    <property type="project" value="TreeGrafter"/>
</dbReference>
<feature type="compositionally biased region" description="Polar residues" evidence="9">
    <location>
        <begin position="288"/>
        <end position="299"/>
    </location>
</feature>
<dbReference type="Proteomes" id="UP000054166">
    <property type="component" value="Unassembled WGS sequence"/>
</dbReference>
<feature type="compositionally biased region" description="Basic and acidic residues" evidence="9">
    <location>
        <begin position="893"/>
        <end position="915"/>
    </location>
</feature>
<dbReference type="STRING" id="765440.A0A0C3F4U9"/>
<protein>
    <recommendedName>
        <fullName evidence="4">Protection of telomeres protein 1</fullName>
    </recommendedName>
</protein>
<dbReference type="AlphaFoldDB" id="A0A0C3F4U9"/>
<comment type="similarity">
    <text evidence="3">Belongs to the telombin family.</text>
</comment>
<evidence type="ECO:0000259" key="11">
    <source>
        <dbReference type="Pfam" id="PF16686"/>
    </source>
</evidence>